<comment type="similarity">
    <text evidence="1">Belongs to the UPF0751 family.</text>
</comment>
<evidence type="ECO:0008006" key="4">
    <source>
        <dbReference type="Google" id="ProtNLM"/>
    </source>
</evidence>
<sequence length="242" mass="27376">MRILKKSTLSVISPLSIVSLIHLPNTTHTDNLLSACLRGADRLYRHLYHTIFNDNCHNHFDSTHIPRLFRKQRYDVIKPVSEINRASRKSASVTSPLSLIKATTHIKNNDISKQNPSGYDHHQRLSGKSVLCVGGRAALYPRYRYLVETSGGIFLSFHGNSSDNIERLFKLLAYTNMVICPVDCVNHDAYLTVQHYCRHSGKPCALLERSEIATFRKGIEILAMIATKQPILSENSISQLQH</sequence>
<protein>
    <recommendedName>
        <fullName evidence="4">DUF2325 domain-containing protein</fullName>
    </recommendedName>
</protein>
<evidence type="ECO:0000313" key="3">
    <source>
        <dbReference type="Proteomes" id="UP000185062"/>
    </source>
</evidence>
<dbReference type="InterPro" id="IPR016772">
    <property type="entry name" value="UCP020408"/>
</dbReference>
<dbReference type="EMBL" id="FSRO01000001">
    <property type="protein sequence ID" value="SIO40801.1"/>
    <property type="molecule type" value="Genomic_DNA"/>
</dbReference>
<dbReference type="Proteomes" id="UP000185062">
    <property type="component" value="Unassembled WGS sequence"/>
</dbReference>
<organism evidence="2 3">
    <name type="scientific">Nitrosomonas cryotolerans ATCC 49181</name>
    <dbReference type="NCBI Taxonomy" id="1131553"/>
    <lineage>
        <taxon>Bacteria</taxon>
        <taxon>Pseudomonadati</taxon>
        <taxon>Pseudomonadota</taxon>
        <taxon>Betaproteobacteria</taxon>
        <taxon>Nitrosomonadales</taxon>
        <taxon>Nitrosomonadaceae</taxon>
        <taxon>Nitrosomonas</taxon>
    </lineage>
</organism>
<keyword evidence="3" id="KW-1185">Reference proteome</keyword>
<dbReference type="RefSeq" id="WP_074202609.1">
    <property type="nucleotide sequence ID" value="NZ_FSRO01000001.1"/>
</dbReference>
<dbReference type="Pfam" id="PF10087">
    <property type="entry name" value="DUF2325"/>
    <property type="match status" value="1"/>
</dbReference>
<evidence type="ECO:0000256" key="1">
    <source>
        <dbReference type="ARBA" id="ARBA00007189"/>
    </source>
</evidence>
<reference evidence="2 3" key="1">
    <citation type="submission" date="2016-12" db="EMBL/GenBank/DDBJ databases">
        <authorList>
            <person name="Song W.-J."/>
            <person name="Kurnit D.M."/>
        </authorList>
    </citation>
    <scope>NUCLEOTIDE SEQUENCE [LARGE SCALE GENOMIC DNA]</scope>
    <source>
        <strain evidence="2 3">ATCC 49181</strain>
    </source>
</reference>
<evidence type="ECO:0000313" key="2">
    <source>
        <dbReference type="EMBL" id="SIO40801.1"/>
    </source>
</evidence>
<proteinExistence type="inferred from homology"/>
<dbReference type="STRING" id="44575.SAMN05216419_100310"/>
<gene>
    <name evidence="2" type="ORF">SAMN02743940_2409</name>
</gene>
<name>A0A1N6J9E8_9PROT</name>
<accession>A0A1N6J9E8</accession>
<dbReference type="AlphaFoldDB" id="A0A1N6J9E8"/>